<accession>A0A090D1L0</accession>
<name>A0A090D1L0_9BACT</name>
<feature type="compositionally biased region" description="Polar residues" evidence="1">
    <location>
        <begin position="91"/>
        <end position="101"/>
    </location>
</feature>
<evidence type="ECO:0000313" key="2">
    <source>
        <dbReference type="EMBL" id="CDR35307.1"/>
    </source>
</evidence>
<feature type="compositionally biased region" description="Polar residues" evidence="1">
    <location>
        <begin position="121"/>
        <end position="132"/>
    </location>
</feature>
<gene>
    <name evidence="2" type="ORF">CSEC_p0036</name>
</gene>
<dbReference type="AlphaFoldDB" id="A0A090D1L0"/>
<reference evidence="2" key="2">
    <citation type="submission" date="2014-09" db="EMBL/GenBank/DDBJ databases">
        <title>Criblamydia sequanensis harbors a mega-plasmid encoding arsenite resistance.</title>
        <authorList>
            <person name="Bertelli C."/>
            <person name="Goesmann A."/>
            <person name="Greub G."/>
        </authorList>
    </citation>
    <scope>NUCLEOTIDE SEQUENCE [LARGE SCALE GENOMIC DNA]</scope>
    <source>
        <strain evidence="2">CRIB-18</strain>
        <plasmid evidence="2">1</plasmid>
    </source>
</reference>
<feature type="region of interest" description="Disordered" evidence="1">
    <location>
        <begin position="90"/>
        <end position="132"/>
    </location>
</feature>
<dbReference type="RefSeq" id="WP_032123741.1">
    <property type="nucleotide sequence ID" value="NZ_LK031773.1"/>
</dbReference>
<dbReference type="EMBL" id="LK031773">
    <property type="protein sequence ID" value="CDR35307.1"/>
    <property type="molecule type" value="Genomic_DNA"/>
</dbReference>
<keyword evidence="2" id="KW-0614">Plasmid</keyword>
<organism evidence="2">
    <name type="scientific">Candidatus Criblamydia sequanensis CRIB-18</name>
    <dbReference type="NCBI Taxonomy" id="1437425"/>
    <lineage>
        <taxon>Bacteria</taxon>
        <taxon>Pseudomonadati</taxon>
        <taxon>Chlamydiota</taxon>
        <taxon>Chlamydiia</taxon>
        <taxon>Parachlamydiales</taxon>
        <taxon>Candidatus Criblamydiaceae</taxon>
        <taxon>Candidatus Criblamydia</taxon>
    </lineage>
</organism>
<proteinExistence type="predicted"/>
<reference evidence="2" key="1">
    <citation type="submission" date="2013-12" db="EMBL/GenBank/DDBJ databases">
        <authorList>
            <person name="Li W."/>
            <person name="Chetelat R.T."/>
        </authorList>
    </citation>
    <scope>NUCLEOTIDE SEQUENCE</scope>
    <source>
        <strain evidence="2">CRIB-18</strain>
        <plasmid evidence="2">1</plasmid>
    </source>
</reference>
<evidence type="ECO:0000256" key="1">
    <source>
        <dbReference type="SAM" id="MobiDB-lite"/>
    </source>
</evidence>
<protein>
    <submittedName>
        <fullName evidence="2">Uncharacterized protein</fullName>
    </submittedName>
</protein>
<geneLocation type="plasmid" evidence="2">
    <name>1</name>
</geneLocation>
<sequence length="132" mass="14586">MEDSQLEFLAFDETPAEKYLGVASIRFFGQIILRYKVQRTKDGNGIFIAAPSFKKVDQSGEHWCQWFMLDSMSHNETVTNLIKTKVKAHYNSRSGGSSCDQNGFGGYNPSSAQKAAPASNGWGSQLLSPRTA</sequence>